<evidence type="ECO:0000256" key="4">
    <source>
        <dbReference type="ARBA" id="ARBA00022723"/>
    </source>
</evidence>
<feature type="binding site" evidence="6">
    <location>
        <position position="168"/>
    </location>
    <ligand>
        <name>a divalent metal cation</name>
        <dbReference type="ChEBI" id="CHEBI:60240"/>
        <label>2</label>
        <note>catalytic</note>
    </ligand>
</feature>
<dbReference type="PANTHER" id="PTHR43330">
    <property type="entry name" value="METHIONINE AMINOPEPTIDASE"/>
    <property type="match status" value="1"/>
</dbReference>
<dbReference type="Proteomes" id="UP000177626">
    <property type="component" value="Unassembled WGS sequence"/>
</dbReference>
<feature type="binding site" evidence="6">
    <location>
        <position position="77"/>
    </location>
    <ligand>
        <name>substrate</name>
    </ligand>
</feature>
<dbReference type="Pfam" id="PF00557">
    <property type="entry name" value="Peptidase_M24"/>
    <property type="match status" value="1"/>
</dbReference>
<accession>A0A1G2C083</accession>
<comment type="similarity">
    <text evidence="6">Belongs to the peptidase M24A family. Methionine aminopeptidase type 1 subfamily.</text>
</comment>
<organism evidence="9 10">
    <name type="scientific">Candidatus Komeilibacteria bacterium RIFOXYC1_FULL_37_11</name>
    <dbReference type="NCBI Taxonomy" id="1798555"/>
    <lineage>
        <taxon>Bacteria</taxon>
        <taxon>Candidatus Komeiliibacteriota</taxon>
    </lineage>
</organism>
<feature type="binding site" evidence="6">
    <location>
        <position position="105"/>
    </location>
    <ligand>
        <name>a divalent metal cation</name>
        <dbReference type="ChEBI" id="CHEBI:60240"/>
        <label>1</label>
    </ligand>
</feature>
<feature type="domain" description="Peptidase M24" evidence="8">
    <location>
        <begin position="12"/>
        <end position="239"/>
    </location>
</feature>
<feature type="binding site" evidence="6">
    <location>
        <position position="175"/>
    </location>
    <ligand>
        <name>substrate</name>
    </ligand>
</feature>
<dbReference type="SUPFAM" id="SSF55920">
    <property type="entry name" value="Creatinase/aminopeptidase"/>
    <property type="match status" value="1"/>
</dbReference>
<evidence type="ECO:0000256" key="2">
    <source>
        <dbReference type="ARBA" id="ARBA00022438"/>
    </source>
</evidence>
<dbReference type="GO" id="GO:0004239">
    <property type="term" value="F:initiator methionyl aminopeptidase activity"/>
    <property type="evidence" value="ECO:0007669"/>
    <property type="project" value="UniProtKB-UniRule"/>
</dbReference>
<reference evidence="9 10" key="1">
    <citation type="journal article" date="2016" name="Nat. Commun.">
        <title>Thousands of microbial genomes shed light on interconnected biogeochemical processes in an aquifer system.</title>
        <authorList>
            <person name="Anantharaman K."/>
            <person name="Brown C.T."/>
            <person name="Hug L.A."/>
            <person name="Sharon I."/>
            <person name="Castelle C.J."/>
            <person name="Probst A.J."/>
            <person name="Thomas B.C."/>
            <person name="Singh A."/>
            <person name="Wilkins M.J."/>
            <person name="Karaoz U."/>
            <person name="Brodie E.L."/>
            <person name="Williams K.H."/>
            <person name="Hubbard S.S."/>
            <person name="Banfield J.F."/>
        </authorList>
    </citation>
    <scope>NUCLEOTIDE SEQUENCE [LARGE SCALE GENOMIC DNA]</scope>
</reference>
<evidence type="ECO:0000256" key="5">
    <source>
        <dbReference type="ARBA" id="ARBA00022801"/>
    </source>
</evidence>
<evidence type="ECO:0000313" key="10">
    <source>
        <dbReference type="Proteomes" id="UP000177626"/>
    </source>
</evidence>
<dbReference type="InterPro" id="IPR002467">
    <property type="entry name" value="Pept_M24A_MAP1"/>
</dbReference>
<evidence type="ECO:0000313" key="9">
    <source>
        <dbReference type="EMBL" id="OGY94199.1"/>
    </source>
</evidence>
<dbReference type="NCBIfam" id="TIGR00500">
    <property type="entry name" value="met_pdase_I"/>
    <property type="match status" value="1"/>
</dbReference>
<comment type="catalytic activity">
    <reaction evidence="6 7">
        <text>Release of N-terminal amino acids, preferentially methionine, from peptides and arylamides.</text>
        <dbReference type="EC" id="3.4.11.18"/>
    </reaction>
</comment>
<dbReference type="AlphaFoldDB" id="A0A1G2C083"/>
<feature type="binding site" evidence="6">
    <location>
        <position position="233"/>
    </location>
    <ligand>
        <name>a divalent metal cation</name>
        <dbReference type="ChEBI" id="CHEBI:60240"/>
        <label>2</label>
        <note>catalytic</note>
    </ligand>
</feature>
<comment type="cofactor">
    <cofactor evidence="6">
        <name>Co(2+)</name>
        <dbReference type="ChEBI" id="CHEBI:48828"/>
    </cofactor>
    <cofactor evidence="6">
        <name>Zn(2+)</name>
        <dbReference type="ChEBI" id="CHEBI:29105"/>
    </cofactor>
    <cofactor evidence="6">
        <name>Mn(2+)</name>
        <dbReference type="ChEBI" id="CHEBI:29035"/>
    </cofactor>
    <cofactor evidence="6">
        <name>Fe(2+)</name>
        <dbReference type="ChEBI" id="CHEBI:29033"/>
    </cofactor>
    <text evidence="6">Binds 2 divalent metal cations per subunit. Has a high-affinity and a low affinity metal-binding site. The true nature of the physiological cofactor is under debate. The enzyme is active with cobalt, zinc, manganese or divalent iron ions. Most likely, methionine aminopeptidases function as mononuclear Fe(2+)-metalloproteases under physiological conditions, and the catalytically relevant metal-binding site has been assigned to the histidine-containing high-affinity site.</text>
</comment>
<dbReference type="GO" id="GO:0005829">
    <property type="term" value="C:cytosol"/>
    <property type="evidence" value="ECO:0007669"/>
    <property type="project" value="TreeGrafter"/>
</dbReference>
<dbReference type="GO" id="GO:0046872">
    <property type="term" value="F:metal ion binding"/>
    <property type="evidence" value="ECO:0007669"/>
    <property type="project" value="UniProtKB-UniRule"/>
</dbReference>
<dbReference type="CDD" id="cd01086">
    <property type="entry name" value="MetAP1"/>
    <property type="match status" value="1"/>
</dbReference>
<dbReference type="PANTHER" id="PTHR43330:SF27">
    <property type="entry name" value="METHIONINE AMINOPEPTIDASE"/>
    <property type="match status" value="1"/>
</dbReference>
<keyword evidence="5 6" id="KW-0378">Hydrolase</keyword>
<comment type="caution">
    <text evidence="9">The sequence shown here is derived from an EMBL/GenBank/DDBJ whole genome shotgun (WGS) entry which is preliminary data.</text>
</comment>
<gene>
    <name evidence="6" type="primary">map</name>
    <name evidence="9" type="ORF">A2406_01840</name>
</gene>
<dbReference type="InterPro" id="IPR000994">
    <property type="entry name" value="Pept_M24"/>
</dbReference>
<evidence type="ECO:0000256" key="6">
    <source>
        <dbReference type="HAMAP-Rule" id="MF_01974"/>
    </source>
</evidence>
<evidence type="ECO:0000256" key="1">
    <source>
        <dbReference type="ARBA" id="ARBA00002521"/>
    </source>
</evidence>
<dbReference type="HAMAP" id="MF_01974">
    <property type="entry name" value="MetAP_1"/>
    <property type="match status" value="1"/>
</dbReference>
<keyword evidence="2 6" id="KW-0031">Aminopeptidase</keyword>
<evidence type="ECO:0000256" key="3">
    <source>
        <dbReference type="ARBA" id="ARBA00022670"/>
    </source>
</evidence>
<dbReference type="GO" id="GO:0006508">
    <property type="term" value="P:proteolysis"/>
    <property type="evidence" value="ECO:0007669"/>
    <property type="project" value="UniProtKB-KW"/>
</dbReference>
<evidence type="ECO:0000259" key="8">
    <source>
        <dbReference type="Pfam" id="PF00557"/>
    </source>
</evidence>
<proteinExistence type="inferred from homology"/>
<dbReference type="PRINTS" id="PR00599">
    <property type="entry name" value="MAPEPTIDASE"/>
</dbReference>
<keyword evidence="3 6" id="KW-0645">Protease</keyword>
<dbReference type="Gene3D" id="3.90.230.10">
    <property type="entry name" value="Creatinase/methionine aminopeptidase superfamily"/>
    <property type="match status" value="1"/>
</dbReference>
<protein>
    <recommendedName>
        <fullName evidence="6 7">Methionine aminopeptidase</fullName>
        <shortName evidence="6">MAP</shortName>
        <shortName evidence="6">MetAP</shortName>
        <ecNumber evidence="6 7">3.4.11.18</ecNumber>
    </recommendedName>
    <alternativeName>
        <fullName evidence="6">Peptidase M</fullName>
    </alternativeName>
</protein>
<feature type="binding site" evidence="6">
    <location>
        <position position="94"/>
    </location>
    <ligand>
        <name>a divalent metal cation</name>
        <dbReference type="ChEBI" id="CHEBI:60240"/>
        <label>1</label>
    </ligand>
</feature>
<dbReference type="InterPro" id="IPR001714">
    <property type="entry name" value="Pept_M24_MAP"/>
</dbReference>
<sequence length="248" mass="27191">MLDKKTPEEIKILREGGKKLGQILRQLVEETVVGNTGRKLNDRAEKLIKQAGGVPSFKNYQGFPAALCVSINDVVVHGIPTDESFQEGDLVGLDLGMQYKGLYTDTAITVGVGRISSAAEKLLFATKKSLDLAISQLKVGGYISDIGQTIEQFIKPYGYGIVRDLAGHGVGRQVHENPSIPNYYIGRNSVKIFDGMVIAIEPMLIINNNWRIKIKNNKWDVVSQDGSLTAHFEHSVAITQDGPIILTE</sequence>
<comment type="subunit">
    <text evidence="6">Monomer.</text>
</comment>
<evidence type="ECO:0000256" key="7">
    <source>
        <dbReference type="RuleBase" id="RU003653"/>
    </source>
</evidence>
<feature type="binding site" evidence="6">
    <location>
        <position position="233"/>
    </location>
    <ligand>
        <name>a divalent metal cation</name>
        <dbReference type="ChEBI" id="CHEBI:60240"/>
        <label>1</label>
    </ligand>
</feature>
<dbReference type="EC" id="3.4.11.18" evidence="6 7"/>
<feature type="binding site" evidence="6">
    <location>
        <position position="105"/>
    </location>
    <ligand>
        <name>a divalent metal cation</name>
        <dbReference type="ChEBI" id="CHEBI:60240"/>
        <label>2</label>
        <note>catalytic</note>
    </ligand>
</feature>
<comment type="function">
    <text evidence="1 6">Removes the N-terminal methionine from nascent proteins. The N-terminal methionine is often cleaved when the second residue in the primary sequence is small and uncharged (Met-Ala-, Cys, Gly, Pro, Ser, Thr, or Val). Requires deformylation of the N(alpha)-formylated initiator methionine before it can be hydrolyzed.</text>
</comment>
<name>A0A1G2C083_9BACT</name>
<dbReference type="EMBL" id="MHKQ01000011">
    <property type="protein sequence ID" value="OGY94199.1"/>
    <property type="molecule type" value="Genomic_DNA"/>
</dbReference>
<keyword evidence="4 6" id="KW-0479">Metal-binding</keyword>
<dbReference type="InterPro" id="IPR036005">
    <property type="entry name" value="Creatinase/aminopeptidase-like"/>
</dbReference>
<feature type="binding site" evidence="6">
    <location>
        <position position="201"/>
    </location>
    <ligand>
        <name>a divalent metal cation</name>
        <dbReference type="ChEBI" id="CHEBI:60240"/>
        <label>2</label>
        <note>catalytic</note>
    </ligand>
</feature>
<dbReference type="GO" id="GO:0070006">
    <property type="term" value="F:metalloaminopeptidase activity"/>
    <property type="evidence" value="ECO:0007669"/>
    <property type="project" value="UniProtKB-UniRule"/>
</dbReference>